<dbReference type="Proteomes" id="UP000014760">
    <property type="component" value="Unassembled WGS sequence"/>
</dbReference>
<evidence type="ECO:0000256" key="4">
    <source>
        <dbReference type="SAM" id="Phobius"/>
    </source>
</evidence>
<dbReference type="AlphaFoldDB" id="R7UFT7"/>
<dbReference type="HOGENOM" id="CLU_552363_0_0_1"/>
<accession>R7UFT7</accession>
<dbReference type="EnsemblMetazoa" id="CapteT184967">
    <property type="protein sequence ID" value="CapteP184967"/>
    <property type="gene ID" value="CapteG184967"/>
</dbReference>
<evidence type="ECO:0008006" key="9">
    <source>
        <dbReference type="Google" id="ProtNLM"/>
    </source>
</evidence>
<evidence type="ECO:0000256" key="5">
    <source>
        <dbReference type="SAM" id="SignalP"/>
    </source>
</evidence>
<dbReference type="InterPro" id="IPR001611">
    <property type="entry name" value="Leu-rich_rpt"/>
</dbReference>
<dbReference type="Gene3D" id="3.80.10.10">
    <property type="entry name" value="Ribonuclease Inhibitor"/>
    <property type="match status" value="2"/>
</dbReference>
<dbReference type="EMBL" id="AMQN01007992">
    <property type="status" value="NOT_ANNOTATED_CDS"/>
    <property type="molecule type" value="Genomic_DNA"/>
</dbReference>
<name>R7UFT7_CAPTE</name>
<feature type="transmembrane region" description="Helical" evidence="4">
    <location>
        <begin position="424"/>
        <end position="443"/>
    </location>
</feature>
<proteinExistence type="predicted"/>
<dbReference type="EMBL" id="KB301925">
    <property type="protein sequence ID" value="ELU04963.1"/>
    <property type="molecule type" value="Genomic_DNA"/>
</dbReference>
<sequence length="494" mass="55914">MEFRRVLWLLVGFVNLRNTRGTEKVEYVSKELTSIPLDISSSMTHLDCTRNSISNVKDSDFNDKYPNLVVLLLGRNKLTSIDCGCFKGTVLKTIDIRLNGLTVFPDFREVQDTLQNVVLNNNNIRRISHEDINYLINLSRLSLNQNPLEQLPDLTVLLPSLKNLYLDYINLDCCKSTVWMKDLTIEGKPCKNPSTWREKLLAEISEQMLHGRPCQITSSNWTHSDTTITDQTSIVTTEQATMKNQPSIVTTEQATMKNQPSIVTTEQATMKNQPSIVTTENAKKTNQRTIIKTDNTILTEQPKILTTEKEGGRNEVSSATMDPRMQSKMYQETLNLTSPNVLGTTINPFTKLLPSLSTSRPFFSTTVEPENTTTRKCEVTDSNATNVACRHEVVPGERPPLPKFVVIRKEGVAIVDSMYITSHVVIGSSFIIATFSVLLFVVLSDVPRILQHIHYLNVPYGQIFNVDQSRKRRRKALGCRRYISKRWRTGTALA</sequence>
<dbReference type="PANTHER" id="PTHR24369:SF210">
    <property type="entry name" value="CHAOPTIN-RELATED"/>
    <property type="match status" value="1"/>
</dbReference>
<keyword evidence="1" id="KW-0433">Leucine-rich repeat</keyword>
<dbReference type="GO" id="GO:0005886">
    <property type="term" value="C:plasma membrane"/>
    <property type="evidence" value="ECO:0007669"/>
    <property type="project" value="TreeGrafter"/>
</dbReference>
<evidence type="ECO:0000256" key="2">
    <source>
        <dbReference type="ARBA" id="ARBA00022729"/>
    </source>
</evidence>
<keyword evidence="4" id="KW-1133">Transmembrane helix</keyword>
<reference evidence="7" key="3">
    <citation type="submission" date="2015-06" db="UniProtKB">
        <authorList>
            <consortium name="EnsemblMetazoa"/>
        </authorList>
    </citation>
    <scope>IDENTIFICATION</scope>
</reference>
<evidence type="ECO:0000256" key="1">
    <source>
        <dbReference type="ARBA" id="ARBA00022614"/>
    </source>
</evidence>
<gene>
    <name evidence="6" type="ORF">CAPTEDRAFT_184967</name>
</gene>
<evidence type="ECO:0000313" key="7">
    <source>
        <dbReference type="EnsemblMetazoa" id="CapteP184967"/>
    </source>
</evidence>
<organism evidence="6">
    <name type="scientific">Capitella teleta</name>
    <name type="common">Polychaete worm</name>
    <dbReference type="NCBI Taxonomy" id="283909"/>
    <lineage>
        <taxon>Eukaryota</taxon>
        <taxon>Metazoa</taxon>
        <taxon>Spiralia</taxon>
        <taxon>Lophotrochozoa</taxon>
        <taxon>Annelida</taxon>
        <taxon>Polychaeta</taxon>
        <taxon>Sedentaria</taxon>
        <taxon>Scolecida</taxon>
        <taxon>Capitellidae</taxon>
        <taxon>Capitella</taxon>
    </lineage>
</organism>
<dbReference type="OMA" id="CKALMIS"/>
<keyword evidence="4" id="KW-0812">Transmembrane</keyword>
<dbReference type="EMBL" id="AMQN01007993">
    <property type="status" value="NOT_ANNOTATED_CDS"/>
    <property type="molecule type" value="Genomic_DNA"/>
</dbReference>
<evidence type="ECO:0000313" key="6">
    <source>
        <dbReference type="EMBL" id="ELU04963.1"/>
    </source>
</evidence>
<dbReference type="InterPro" id="IPR032675">
    <property type="entry name" value="LRR_dom_sf"/>
</dbReference>
<evidence type="ECO:0000256" key="3">
    <source>
        <dbReference type="ARBA" id="ARBA00022737"/>
    </source>
</evidence>
<feature type="signal peptide" evidence="5">
    <location>
        <begin position="1"/>
        <end position="21"/>
    </location>
</feature>
<reference evidence="6 8" key="2">
    <citation type="journal article" date="2013" name="Nature">
        <title>Insights into bilaterian evolution from three spiralian genomes.</title>
        <authorList>
            <person name="Simakov O."/>
            <person name="Marletaz F."/>
            <person name="Cho S.J."/>
            <person name="Edsinger-Gonzales E."/>
            <person name="Havlak P."/>
            <person name="Hellsten U."/>
            <person name="Kuo D.H."/>
            <person name="Larsson T."/>
            <person name="Lv J."/>
            <person name="Arendt D."/>
            <person name="Savage R."/>
            <person name="Osoegawa K."/>
            <person name="de Jong P."/>
            <person name="Grimwood J."/>
            <person name="Chapman J.A."/>
            <person name="Shapiro H."/>
            <person name="Aerts A."/>
            <person name="Otillar R.P."/>
            <person name="Terry A.Y."/>
            <person name="Boore J.L."/>
            <person name="Grigoriev I.V."/>
            <person name="Lindberg D.R."/>
            <person name="Seaver E.C."/>
            <person name="Weisblat D.A."/>
            <person name="Putnam N.H."/>
            <person name="Rokhsar D.S."/>
        </authorList>
    </citation>
    <scope>NUCLEOTIDE SEQUENCE</scope>
    <source>
        <strain evidence="6 8">I ESC-2004</strain>
    </source>
</reference>
<dbReference type="STRING" id="283909.R7UFT7"/>
<protein>
    <recommendedName>
        <fullName evidence="9">LRRCT domain-containing protein</fullName>
    </recommendedName>
</protein>
<keyword evidence="4" id="KW-0472">Membrane</keyword>
<dbReference type="PROSITE" id="PS51450">
    <property type="entry name" value="LRR"/>
    <property type="match status" value="1"/>
</dbReference>
<keyword evidence="2 5" id="KW-0732">Signal</keyword>
<dbReference type="InterPro" id="IPR050541">
    <property type="entry name" value="LRR_TM_domain-containing"/>
</dbReference>
<reference evidence="8" key="1">
    <citation type="submission" date="2012-12" db="EMBL/GenBank/DDBJ databases">
        <authorList>
            <person name="Hellsten U."/>
            <person name="Grimwood J."/>
            <person name="Chapman J.A."/>
            <person name="Shapiro H."/>
            <person name="Aerts A."/>
            <person name="Otillar R.P."/>
            <person name="Terry A.Y."/>
            <person name="Boore J.L."/>
            <person name="Simakov O."/>
            <person name="Marletaz F."/>
            <person name="Cho S.-J."/>
            <person name="Edsinger-Gonzales E."/>
            <person name="Havlak P."/>
            <person name="Kuo D.-H."/>
            <person name="Larsson T."/>
            <person name="Lv J."/>
            <person name="Arendt D."/>
            <person name="Savage R."/>
            <person name="Osoegawa K."/>
            <person name="de Jong P."/>
            <person name="Lindberg D.R."/>
            <person name="Seaver E.C."/>
            <person name="Weisblat D.A."/>
            <person name="Putnam N.H."/>
            <person name="Grigoriev I.V."/>
            <person name="Rokhsar D.S."/>
        </authorList>
    </citation>
    <scope>NUCLEOTIDE SEQUENCE</scope>
    <source>
        <strain evidence="8">I ESC-2004</strain>
    </source>
</reference>
<dbReference type="SUPFAM" id="SSF52058">
    <property type="entry name" value="L domain-like"/>
    <property type="match status" value="1"/>
</dbReference>
<feature type="chain" id="PRO_5008787979" description="LRRCT domain-containing protein" evidence="5">
    <location>
        <begin position="22"/>
        <end position="494"/>
    </location>
</feature>
<dbReference type="PANTHER" id="PTHR24369">
    <property type="entry name" value="ANTIGEN BSP, PUTATIVE-RELATED"/>
    <property type="match status" value="1"/>
</dbReference>
<keyword evidence="8" id="KW-1185">Reference proteome</keyword>
<evidence type="ECO:0000313" key="8">
    <source>
        <dbReference type="Proteomes" id="UP000014760"/>
    </source>
</evidence>
<keyword evidence="3" id="KW-0677">Repeat</keyword>